<name>A0A4R5K6W9_9MICC</name>
<dbReference type="EMBL" id="SMRU01000040">
    <property type="protein sequence ID" value="TDF89402.1"/>
    <property type="molecule type" value="Genomic_DNA"/>
</dbReference>
<dbReference type="CDD" id="cd07812">
    <property type="entry name" value="SRPBCC"/>
    <property type="match status" value="1"/>
</dbReference>
<sequence>MPITDESIVIPVPPEEVFDYLNDPAHLPECDVRANLATLSENLTEHKNHKAEE</sequence>
<comment type="caution">
    <text evidence="1">The sequence shown here is derived from an EMBL/GenBank/DDBJ whole genome shotgun (WGS) entry which is preliminary data.</text>
</comment>
<dbReference type="RefSeq" id="WP_133206592.1">
    <property type="nucleotide sequence ID" value="NZ_SMRU01000040.1"/>
</dbReference>
<protein>
    <submittedName>
        <fullName evidence="1">SRPBCC family protein</fullName>
    </submittedName>
</protein>
<proteinExistence type="predicted"/>
<keyword evidence="2" id="KW-1185">Reference proteome</keyword>
<organism evidence="1 2">
    <name type="scientific">Arthrobacter terricola</name>
    <dbReference type="NCBI Taxonomy" id="2547396"/>
    <lineage>
        <taxon>Bacteria</taxon>
        <taxon>Bacillati</taxon>
        <taxon>Actinomycetota</taxon>
        <taxon>Actinomycetes</taxon>
        <taxon>Micrococcales</taxon>
        <taxon>Micrococcaceae</taxon>
        <taxon>Arthrobacter</taxon>
    </lineage>
</organism>
<dbReference type="Gene3D" id="3.30.530.20">
    <property type="match status" value="1"/>
</dbReference>
<evidence type="ECO:0000313" key="1">
    <source>
        <dbReference type="EMBL" id="TDF89402.1"/>
    </source>
</evidence>
<dbReference type="SUPFAM" id="SSF55961">
    <property type="entry name" value="Bet v1-like"/>
    <property type="match status" value="1"/>
</dbReference>
<dbReference type="InterPro" id="IPR023393">
    <property type="entry name" value="START-like_dom_sf"/>
</dbReference>
<gene>
    <name evidence="1" type="ORF">E1809_23070</name>
</gene>
<reference evidence="1 2" key="1">
    <citation type="submission" date="2019-03" db="EMBL/GenBank/DDBJ databases">
        <title>Whole genome sequence of Arthrobacter sp JH1-1.</title>
        <authorList>
            <person name="Trinh H.N."/>
        </authorList>
    </citation>
    <scope>NUCLEOTIDE SEQUENCE [LARGE SCALE GENOMIC DNA]</scope>
    <source>
        <strain evidence="1 2">JH1-1</strain>
    </source>
</reference>
<dbReference type="OrthoDB" id="5951835at2"/>
<accession>A0A4R5K6W9</accession>
<dbReference type="Proteomes" id="UP000295511">
    <property type="component" value="Unassembled WGS sequence"/>
</dbReference>
<dbReference type="AlphaFoldDB" id="A0A4R5K6W9"/>
<evidence type="ECO:0000313" key="2">
    <source>
        <dbReference type="Proteomes" id="UP000295511"/>
    </source>
</evidence>